<sequence>MTRKTSKTKEDRRTLSSAQEVSYQSSFKKADKEFFKSKSNL</sequence>
<dbReference type="Proteomes" id="UP000281498">
    <property type="component" value="Unassembled WGS sequence"/>
</dbReference>
<evidence type="ECO:0000313" key="2">
    <source>
        <dbReference type="EMBL" id="RKL66143.1"/>
    </source>
</evidence>
<dbReference type="OrthoDB" id="2973606at2"/>
<dbReference type="InterPro" id="IPR025437">
    <property type="entry name" value="YfhE-like"/>
</dbReference>
<evidence type="ECO:0000256" key="1">
    <source>
        <dbReference type="SAM" id="MobiDB-lite"/>
    </source>
</evidence>
<proteinExistence type="predicted"/>
<comment type="caution">
    <text evidence="2">The sequence shown here is derived from an EMBL/GenBank/DDBJ whole genome shotgun (WGS) entry which is preliminary data.</text>
</comment>
<evidence type="ECO:0000313" key="3">
    <source>
        <dbReference type="Proteomes" id="UP000281498"/>
    </source>
</evidence>
<dbReference type="Pfam" id="PF14152">
    <property type="entry name" value="YfhE"/>
    <property type="match status" value="1"/>
</dbReference>
<dbReference type="EMBL" id="PDOE01000008">
    <property type="protein sequence ID" value="RKL66143.1"/>
    <property type="molecule type" value="Genomic_DNA"/>
</dbReference>
<organism evidence="2 3">
    <name type="scientific">Salipaludibacillus neizhouensis</name>
    <dbReference type="NCBI Taxonomy" id="885475"/>
    <lineage>
        <taxon>Bacteria</taxon>
        <taxon>Bacillati</taxon>
        <taxon>Bacillota</taxon>
        <taxon>Bacilli</taxon>
        <taxon>Bacillales</taxon>
        <taxon>Bacillaceae</taxon>
    </lineage>
</organism>
<keyword evidence="3" id="KW-1185">Reference proteome</keyword>
<protein>
    <submittedName>
        <fullName evidence="2">YfhE family protein</fullName>
    </submittedName>
</protein>
<feature type="region of interest" description="Disordered" evidence="1">
    <location>
        <begin position="1"/>
        <end position="22"/>
    </location>
</feature>
<accession>A0A3A9K919</accession>
<reference evidence="2 3" key="1">
    <citation type="submission" date="2017-10" db="EMBL/GenBank/DDBJ databases">
        <title>Bacillus sp. nov., a halophilic bacterium isolated from a Keqin Lake.</title>
        <authorList>
            <person name="Wang H."/>
        </authorList>
    </citation>
    <scope>NUCLEOTIDE SEQUENCE [LARGE SCALE GENOMIC DNA]</scope>
    <source>
        <strain evidence="2 3">KCTC 13187</strain>
    </source>
</reference>
<name>A0A3A9K919_9BACI</name>
<dbReference type="RefSeq" id="WP_110936974.1">
    <property type="nucleotide sequence ID" value="NZ_KZ614146.1"/>
</dbReference>
<gene>
    <name evidence="2" type="ORF">CR203_16420</name>
</gene>
<dbReference type="AlphaFoldDB" id="A0A3A9K919"/>